<evidence type="ECO:0000256" key="1">
    <source>
        <dbReference type="ARBA" id="ARBA00003330"/>
    </source>
</evidence>
<dbReference type="PIRSF" id="PIRSF000239">
    <property type="entry name" value="AHPC"/>
    <property type="match status" value="1"/>
</dbReference>
<name>A0ABW5CSQ1_9BACT</name>
<dbReference type="Proteomes" id="UP001597374">
    <property type="component" value="Unassembled WGS sequence"/>
</dbReference>
<evidence type="ECO:0000256" key="5">
    <source>
        <dbReference type="ARBA" id="ARBA00022862"/>
    </source>
</evidence>
<dbReference type="InterPro" id="IPR036249">
    <property type="entry name" value="Thioredoxin-like_sf"/>
</dbReference>
<sequence length="158" mass="18054">MELQVGEKAPDFELQRQDGGLFRLYDTLKEKNVVLYFYPKDNTPGCTKQACEFRDQYEIFREQGAEVVGVSSDSPDSHKKFEKQFRLPFILLSDKGGGVRKLFGVSRKFGIVPGRVTFIIDRTGTVQYVFNSLTKPLEHVDRALDVLRALNKQQMQSA</sequence>
<gene>
    <name evidence="14" type="ORF">ACFSKP_04565</name>
</gene>
<dbReference type="CDD" id="cd03017">
    <property type="entry name" value="PRX_BCP"/>
    <property type="match status" value="1"/>
</dbReference>
<evidence type="ECO:0000256" key="4">
    <source>
        <dbReference type="ARBA" id="ARBA00022559"/>
    </source>
</evidence>
<protein>
    <recommendedName>
        <fullName evidence="3">thioredoxin-dependent peroxiredoxin</fullName>
        <ecNumber evidence="3">1.11.1.24</ecNumber>
    </recommendedName>
    <alternativeName>
        <fullName evidence="9">Thioredoxin peroxidase</fullName>
    </alternativeName>
    <alternativeName>
        <fullName evidence="11">Thioredoxin-dependent peroxiredoxin Bcp</fullName>
    </alternativeName>
</protein>
<dbReference type="PROSITE" id="PS51352">
    <property type="entry name" value="THIOREDOXIN_2"/>
    <property type="match status" value="1"/>
</dbReference>
<evidence type="ECO:0000256" key="3">
    <source>
        <dbReference type="ARBA" id="ARBA00013017"/>
    </source>
</evidence>
<dbReference type="InterPro" id="IPR024706">
    <property type="entry name" value="Peroxiredoxin_AhpC-typ"/>
</dbReference>
<dbReference type="InterPro" id="IPR050924">
    <property type="entry name" value="Peroxiredoxin_BCP/PrxQ"/>
</dbReference>
<evidence type="ECO:0000259" key="13">
    <source>
        <dbReference type="PROSITE" id="PS51352"/>
    </source>
</evidence>
<comment type="similarity">
    <text evidence="10">Belongs to the peroxiredoxin family. BCP/PrxQ subfamily.</text>
</comment>
<evidence type="ECO:0000256" key="12">
    <source>
        <dbReference type="ARBA" id="ARBA00049091"/>
    </source>
</evidence>
<dbReference type="Pfam" id="PF00578">
    <property type="entry name" value="AhpC-TSA"/>
    <property type="match status" value="1"/>
</dbReference>
<reference evidence="15" key="1">
    <citation type="journal article" date="2019" name="Int. J. Syst. Evol. Microbiol.">
        <title>The Global Catalogue of Microorganisms (GCM) 10K type strain sequencing project: providing services to taxonomists for standard genome sequencing and annotation.</title>
        <authorList>
            <consortium name="The Broad Institute Genomics Platform"/>
            <consortium name="The Broad Institute Genome Sequencing Center for Infectious Disease"/>
            <person name="Wu L."/>
            <person name="Ma J."/>
        </authorList>
    </citation>
    <scope>NUCLEOTIDE SEQUENCE [LARGE SCALE GENOMIC DNA]</scope>
    <source>
        <strain evidence="15">CGMCC 4.1782</strain>
    </source>
</reference>
<dbReference type="RefSeq" id="WP_250429009.1">
    <property type="nucleotide sequence ID" value="NZ_JALPRR010000002.1"/>
</dbReference>
<comment type="subunit">
    <text evidence="2">Monomer.</text>
</comment>
<keyword evidence="5" id="KW-0049">Antioxidant</keyword>
<evidence type="ECO:0000256" key="6">
    <source>
        <dbReference type="ARBA" id="ARBA00023002"/>
    </source>
</evidence>
<keyword evidence="15" id="KW-1185">Reference proteome</keyword>
<organism evidence="14 15">
    <name type="scientific">Pontibacter ruber</name>
    <dbReference type="NCBI Taxonomy" id="1343895"/>
    <lineage>
        <taxon>Bacteria</taxon>
        <taxon>Pseudomonadati</taxon>
        <taxon>Bacteroidota</taxon>
        <taxon>Cytophagia</taxon>
        <taxon>Cytophagales</taxon>
        <taxon>Hymenobacteraceae</taxon>
        <taxon>Pontibacter</taxon>
    </lineage>
</organism>
<evidence type="ECO:0000256" key="2">
    <source>
        <dbReference type="ARBA" id="ARBA00011245"/>
    </source>
</evidence>
<feature type="domain" description="Thioredoxin" evidence="13">
    <location>
        <begin position="3"/>
        <end position="152"/>
    </location>
</feature>
<dbReference type="GO" id="GO:0140824">
    <property type="term" value="F:thioredoxin-dependent peroxiredoxin activity"/>
    <property type="evidence" value="ECO:0007669"/>
    <property type="project" value="UniProtKB-EC"/>
</dbReference>
<keyword evidence="4 14" id="KW-0575">Peroxidase</keyword>
<evidence type="ECO:0000256" key="8">
    <source>
        <dbReference type="ARBA" id="ARBA00023284"/>
    </source>
</evidence>
<dbReference type="InterPro" id="IPR000866">
    <property type="entry name" value="AhpC/TSA"/>
</dbReference>
<dbReference type="SUPFAM" id="SSF52833">
    <property type="entry name" value="Thioredoxin-like"/>
    <property type="match status" value="1"/>
</dbReference>
<evidence type="ECO:0000256" key="7">
    <source>
        <dbReference type="ARBA" id="ARBA00023157"/>
    </source>
</evidence>
<keyword evidence="6 14" id="KW-0560">Oxidoreductase</keyword>
<dbReference type="PANTHER" id="PTHR42801:SF4">
    <property type="entry name" value="AHPC_TSA FAMILY PROTEIN"/>
    <property type="match status" value="1"/>
</dbReference>
<evidence type="ECO:0000256" key="9">
    <source>
        <dbReference type="ARBA" id="ARBA00032824"/>
    </source>
</evidence>
<accession>A0ABW5CSQ1</accession>
<evidence type="ECO:0000313" key="15">
    <source>
        <dbReference type="Proteomes" id="UP001597374"/>
    </source>
</evidence>
<keyword evidence="7" id="KW-1015">Disulfide bond</keyword>
<comment type="catalytic activity">
    <reaction evidence="12">
        <text>a hydroperoxide + [thioredoxin]-dithiol = an alcohol + [thioredoxin]-disulfide + H2O</text>
        <dbReference type="Rhea" id="RHEA:62620"/>
        <dbReference type="Rhea" id="RHEA-COMP:10698"/>
        <dbReference type="Rhea" id="RHEA-COMP:10700"/>
        <dbReference type="ChEBI" id="CHEBI:15377"/>
        <dbReference type="ChEBI" id="CHEBI:29950"/>
        <dbReference type="ChEBI" id="CHEBI:30879"/>
        <dbReference type="ChEBI" id="CHEBI:35924"/>
        <dbReference type="ChEBI" id="CHEBI:50058"/>
        <dbReference type="EC" id="1.11.1.24"/>
    </reaction>
</comment>
<evidence type="ECO:0000256" key="10">
    <source>
        <dbReference type="ARBA" id="ARBA00038489"/>
    </source>
</evidence>
<dbReference type="Gene3D" id="3.40.30.10">
    <property type="entry name" value="Glutaredoxin"/>
    <property type="match status" value="1"/>
</dbReference>
<evidence type="ECO:0000313" key="14">
    <source>
        <dbReference type="EMBL" id="MFD2245516.1"/>
    </source>
</evidence>
<dbReference type="InterPro" id="IPR013766">
    <property type="entry name" value="Thioredoxin_domain"/>
</dbReference>
<evidence type="ECO:0000256" key="11">
    <source>
        <dbReference type="ARBA" id="ARBA00042639"/>
    </source>
</evidence>
<dbReference type="EC" id="1.11.1.24" evidence="3"/>
<keyword evidence="8" id="KW-0676">Redox-active center</keyword>
<dbReference type="PANTHER" id="PTHR42801">
    <property type="entry name" value="THIOREDOXIN-DEPENDENT PEROXIDE REDUCTASE"/>
    <property type="match status" value="1"/>
</dbReference>
<dbReference type="EMBL" id="JBHUIM010000001">
    <property type="protein sequence ID" value="MFD2245516.1"/>
    <property type="molecule type" value="Genomic_DNA"/>
</dbReference>
<comment type="function">
    <text evidence="1">Thiol-specific peroxidase that catalyzes the reduction of hydrogen peroxide and organic hydroperoxides to water and alcohols, respectively. Plays a role in cell protection against oxidative stress by detoxifying peroxides and as sensor of hydrogen peroxide-mediated signaling events.</text>
</comment>
<proteinExistence type="inferred from homology"/>
<comment type="caution">
    <text evidence="14">The sequence shown here is derived from an EMBL/GenBank/DDBJ whole genome shotgun (WGS) entry which is preliminary data.</text>
</comment>